<dbReference type="AlphaFoldDB" id="A0AAV1LF76"/>
<dbReference type="InterPro" id="IPR052035">
    <property type="entry name" value="ZnF_BED_domain_contain"/>
</dbReference>
<evidence type="ECO:0000256" key="2">
    <source>
        <dbReference type="ARBA" id="ARBA00022723"/>
    </source>
</evidence>
<dbReference type="InterPro" id="IPR008906">
    <property type="entry name" value="HATC_C_dom"/>
</dbReference>
<name>A0AAV1LF76_9NEOP</name>
<comment type="caution">
    <text evidence="7">The sequence shown here is derived from an EMBL/GenBank/DDBJ whole genome shotgun (WGS) entry which is preliminary data.</text>
</comment>
<proteinExistence type="predicted"/>
<dbReference type="Proteomes" id="UP001314205">
    <property type="component" value="Unassembled WGS sequence"/>
</dbReference>
<keyword evidence="4" id="KW-0862">Zinc</keyword>
<keyword evidence="8" id="KW-1185">Reference proteome</keyword>
<evidence type="ECO:0000313" key="7">
    <source>
        <dbReference type="EMBL" id="CAK1592697.1"/>
    </source>
</evidence>
<keyword evidence="2" id="KW-0479">Metal-binding</keyword>
<comment type="subcellular location">
    <subcellularLocation>
        <location evidence="1">Nucleus</location>
    </subcellularLocation>
</comment>
<dbReference type="GO" id="GO:0008270">
    <property type="term" value="F:zinc ion binding"/>
    <property type="evidence" value="ECO:0007669"/>
    <property type="project" value="UniProtKB-KW"/>
</dbReference>
<dbReference type="SUPFAM" id="SSF53098">
    <property type="entry name" value="Ribonuclease H-like"/>
    <property type="match status" value="1"/>
</dbReference>
<evidence type="ECO:0000313" key="8">
    <source>
        <dbReference type="Proteomes" id="UP001314205"/>
    </source>
</evidence>
<dbReference type="GO" id="GO:0005634">
    <property type="term" value="C:nucleus"/>
    <property type="evidence" value="ECO:0007669"/>
    <property type="project" value="UniProtKB-SubCell"/>
</dbReference>
<keyword evidence="3" id="KW-0863">Zinc-finger</keyword>
<dbReference type="Pfam" id="PF05699">
    <property type="entry name" value="Dimer_Tnp_hAT"/>
    <property type="match status" value="1"/>
</dbReference>
<keyword evidence="5" id="KW-0539">Nucleus</keyword>
<dbReference type="GO" id="GO:0046983">
    <property type="term" value="F:protein dimerization activity"/>
    <property type="evidence" value="ECO:0007669"/>
    <property type="project" value="InterPro"/>
</dbReference>
<accession>A0AAV1LF76</accession>
<evidence type="ECO:0000256" key="1">
    <source>
        <dbReference type="ARBA" id="ARBA00004123"/>
    </source>
</evidence>
<evidence type="ECO:0000256" key="3">
    <source>
        <dbReference type="ARBA" id="ARBA00022771"/>
    </source>
</evidence>
<protein>
    <recommendedName>
        <fullName evidence="6">HAT C-terminal dimerisation domain-containing protein</fullName>
    </recommendedName>
</protein>
<dbReference type="PANTHER" id="PTHR46481:SF10">
    <property type="entry name" value="ZINC FINGER BED DOMAIN-CONTAINING PROTEIN 39"/>
    <property type="match status" value="1"/>
</dbReference>
<dbReference type="PANTHER" id="PTHR46481">
    <property type="entry name" value="ZINC FINGER BED DOMAIN-CONTAINING PROTEIN 4"/>
    <property type="match status" value="1"/>
</dbReference>
<gene>
    <name evidence="7" type="ORF">PARMNEM_LOCUS12599</name>
</gene>
<dbReference type="InterPro" id="IPR012337">
    <property type="entry name" value="RNaseH-like_sf"/>
</dbReference>
<evidence type="ECO:0000256" key="5">
    <source>
        <dbReference type="ARBA" id="ARBA00023242"/>
    </source>
</evidence>
<feature type="domain" description="HAT C-terminal dimerisation" evidence="6">
    <location>
        <begin position="121"/>
        <end position="187"/>
    </location>
</feature>
<organism evidence="7 8">
    <name type="scientific">Parnassius mnemosyne</name>
    <name type="common">clouded apollo</name>
    <dbReference type="NCBI Taxonomy" id="213953"/>
    <lineage>
        <taxon>Eukaryota</taxon>
        <taxon>Metazoa</taxon>
        <taxon>Ecdysozoa</taxon>
        <taxon>Arthropoda</taxon>
        <taxon>Hexapoda</taxon>
        <taxon>Insecta</taxon>
        <taxon>Pterygota</taxon>
        <taxon>Neoptera</taxon>
        <taxon>Endopterygota</taxon>
        <taxon>Lepidoptera</taxon>
        <taxon>Glossata</taxon>
        <taxon>Ditrysia</taxon>
        <taxon>Papilionoidea</taxon>
        <taxon>Papilionidae</taxon>
        <taxon>Parnassiinae</taxon>
        <taxon>Parnassini</taxon>
        <taxon>Parnassius</taxon>
        <taxon>Driopa</taxon>
    </lineage>
</organism>
<dbReference type="EMBL" id="CAVLGL010000087">
    <property type="protein sequence ID" value="CAK1592697.1"/>
    <property type="molecule type" value="Genomic_DNA"/>
</dbReference>
<evidence type="ECO:0000256" key="4">
    <source>
        <dbReference type="ARBA" id="ARBA00022833"/>
    </source>
</evidence>
<sequence length="202" mass="23070">MVSCAIDQYKELGVTSTIADELKRNITLEIEKRFGHLEYNMLLAVSTLLDPRFKNLHFKKPEACAKAMSRIRKFISEYKSAVTASSTSSEDEEKVEFDFWKYHKSLTHTQIKRKKTDGDDELTLYLSAPVNTLKVNVLETWQEMQGVYPNLFKVAMCHLPIVATCVPSERLFSKAGATITQSRSRLSMLLFLSSIAGTKYWN</sequence>
<evidence type="ECO:0000259" key="6">
    <source>
        <dbReference type="Pfam" id="PF05699"/>
    </source>
</evidence>
<reference evidence="7 8" key="1">
    <citation type="submission" date="2023-11" db="EMBL/GenBank/DDBJ databases">
        <authorList>
            <person name="Hedman E."/>
            <person name="Englund M."/>
            <person name="Stromberg M."/>
            <person name="Nyberg Akerstrom W."/>
            <person name="Nylinder S."/>
            <person name="Jareborg N."/>
            <person name="Kallberg Y."/>
            <person name="Kronander E."/>
        </authorList>
    </citation>
    <scope>NUCLEOTIDE SEQUENCE [LARGE SCALE GENOMIC DNA]</scope>
</reference>